<feature type="non-terminal residue" evidence="4">
    <location>
        <position position="79"/>
    </location>
</feature>
<dbReference type="SUPFAM" id="SSF54928">
    <property type="entry name" value="RNA-binding domain, RBD"/>
    <property type="match status" value="1"/>
</dbReference>
<organism evidence="4 5">
    <name type="scientific">Thamnocephalis sphaerospora</name>
    <dbReference type="NCBI Taxonomy" id="78915"/>
    <lineage>
        <taxon>Eukaryota</taxon>
        <taxon>Fungi</taxon>
        <taxon>Fungi incertae sedis</taxon>
        <taxon>Zoopagomycota</taxon>
        <taxon>Zoopagomycotina</taxon>
        <taxon>Zoopagomycetes</taxon>
        <taxon>Zoopagales</taxon>
        <taxon>Sigmoideomycetaceae</taxon>
        <taxon>Thamnocephalis</taxon>
    </lineage>
</organism>
<dbReference type="EMBL" id="KZ993424">
    <property type="protein sequence ID" value="RKP04827.1"/>
    <property type="molecule type" value="Genomic_DNA"/>
</dbReference>
<sequence>KVFVGNISFATTEDQLKEFFAPAGTVIQAKVITRGTRSLGYGFVAFEKAEQCDTAVEKLNKKELDGREINVEVAKPQTG</sequence>
<reference evidence="5" key="1">
    <citation type="journal article" date="2018" name="Nat. Microbiol.">
        <title>Leveraging single-cell genomics to expand the fungal tree of life.</title>
        <authorList>
            <person name="Ahrendt S.R."/>
            <person name="Quandt C.A."/>
            <person name="Ciobanu D."/>
            <person name="Clum A."/>
            <person name="Salamov A."/>
            <person name="Andreopoulos B."/>
            <person name="Cheng J.F."/>
            <person name="Woyke T."/>
            <person name="Pelin A."/>
            <person name="Henrissat B."/>
            <person name="Reynolds N.K."/>
            <person name="Benny G.L."/>
            <person name="Smith M.E."/>
            <person name="James T.Y."/>
            <person name="Grigoriev I.V."/>
        </authorList>
    </citation>
    <scope>NUCLEOTIDE SEQUENCE [LARGE SCALE GENOMIC DNA]</scope>
    <source>
        <strain evidence="5">RSA 1356</strain>
    </source>
</reference>
<dbReference type="InterPro" id="IPR035979">
    <property type="entry name" value="RBD_domain_sf"/>
</dbReference>
<dbReference type="Gene3D" id="3.30.70.330">
    <property type="match status" value="1"/>
</dbReference>
<proteinExistence type="predicted"/>
<evidence type="ECO:0000256" key="2">
    <source>
        <dbReference type="PROSITE-ProRule" id="PRU00176"/>
    </source>
</evidence>
<feature type="non-terminal residue" evidence="4">
    <location>
        <position position="1"/>
    </location>
</feature>
<dbReference type="GO" id="GO:0003729">
    <property type="term" value="F:mRNA binding"/>
    <property type="evidence" value="ECO:0007669"/>
    <property type="project" value="TreeGrafter"/>
</dbReference>
<dbReference type="InterPro" id="IPR000504">
    <property type="entry name" value="RRM_dom"/>
</dbReference>
<keyword evidence="1 2" id="KW-0694">RNA-binding</keyword>
<evidence type="ECO:0000259" key="3">
    <source>
        <dbReference type="PROSITE" id="PS50102"/>
    </source>
</evidence>
<evidence type="ECO:0000313" key="5">
    <source>
        <dbReference type="Proteomes" id="UP000271241"/>
    </source>
</evidence>
<protein>
    <submittedName>
        <fullName evidence="4">Putative RNA-binding protein</fullName>
    </submittedName>
</protein>
<dbReference type="Proteomes" id="UP000271241">
    <property type="component" value="Unassembled WGS sequence"/>
</dbReference>
<evidence type="ECO:0000256" key="1">
    <source>
        <dbReference type="ARBA" id="ARBA00022884"/>
    </source>
</evidence>
<dbReference type="PANTHER" id="PTHR48025:SF1">
    <property type="entry name" value="RRM DOMAIN-CONTAINING PROTEIN"/>
    <property type="match status" value="1"/>
</dbReference>
<dbReference type="PANTHER" id="PTHR48025">
    <property type="entry name" value="OS02G0815200 PROTEIN"/>
    <property type="match status" value="1"/>
</dbReference>
<name>A0A4P9XGS5_9FUNG</name>
<keyword evidence="5" id="KW-1185">Reference proteome</keyword>
<dbReference type="STRING" id="78915.A0A4P9XGS5"/>
<feature type="domain" description="RRM" evidence="3">
    <location>
        <begin position="1"/>
        <end position="76"/>
    </location>
</feature>
<dbReference type="SMART" id="SM00360">
    <property type="entry name" value="RRM"/>
    <property type="match status" value="1"/>
</dbReference>
<dbReference type="OrthoDB" id="439808at2759"/>
<dbReference type="InterPro" id="IPR050502">
    <property type="entry name" value="Euk_RNA-bind_prot"/>
</dbReference>
<dbReference type="PROSITE" id="PS50102">
    <property type="entry name" value="RRM"/>
    <property type="match status" value="1"/>
</dbReference>
<dbReference type="AlphaFoldDB" id="A0A4P9XGS5"/>
<dbReference type="GO" id="GO:0005634">
    <property type="term" value="C:nucleus"/>
    <property type="evidence" value="ECO:0007669"/>
    <property type="project" value="TreeGrafter"/>
</dbReference>
<dbReference type="InterPro" id="IPR012677">
    <property type="entry name" value="Nucleotide-bd_a/b_plait_sf"/>
</dbReference>
<accession>A0A4P9XGS5</accession>
<evidence type="ECO:0000313" key="4">
    <source>
        <dbReference type="EMBL" id="RKP04827.1"/>
    </source>
</evidence>
<gene>
    <name evidence="4" type="ORF">THASP1DRAFT_5614</name>
</gene>
<dbReference type="Pfam" id="PF00076">
    <property type="entry name" value="RRM_1"/>
    <property type="match status" value="1"/>
</dbReference>